<proteinExistence type="inferred from homology"/>
<dbReference type="PATRIC" id="fig|889378.3.peg.2833"/>
<gene>
    <name evidence="8" type="primary">pth</name>
    <name evidence="9" type="ordered locus">Spiaf_2859</name>
</gene>
<evidence type="ECO:0000256" key="7">
    <source>
        <dbReference type="ARBA" id="ARBA00050038"/>
    </source>
</evidence>
<comment type="subcellular location">
    <subcellularLocation>
        <location evidence="8">Cytoplasm</location>
    </subcellularLocation>
</comment>
<dbReference type="FunFam" id="3.40.50.1470:FF:000001">
    <property type="entry name" value="Peptidyl-tRNA hydrolase"/>
    <property type="match status" value="1"/>
</dbReference>
<dbReference type="GO" id="GO:0004045">
    <property type="term" value="F:peptidyl-tRNA hydrolase activity"/>
    <property type="evidence" value="ECO:0007669"/>
    <property type="project" value="UniProtKB-UniRule"/>
</dbReference>
<feature type="site" description="Stabilizes the basic form of H active site to accept a proton" evidence="8">
    <location>
        <position position="92"/>
    </location>
</feature>
<dbReference type="STRING" id="889378.Spiaf_2859"/>
<keyword evidence="2 8" id="KW-0963">Cytoplasm</keyword>
<keyword evidence="5 8" id="KW-0694">RNA-binding</keyword>
<dbReference type="Proteomes" id="UP000007383">
    <property type="component" value="Chromosome"/>
</dbReference>
<comment type="similarity">
    <text evidence="6 8">Belongs to the PTH family.</text>
</comment>
<evidence type="ECO:0000256" key="5">
    <source>
        <dbReference type="ARBA" id="ARBA00022884"/>
    </source>
</evidence>
<evidence type="ECO:0000256" key="4">
    <source>
        <dbReference type="ARBA" id="ARBA00022801"/>
    </source>
</evidence>
<evidence type="ECO:0000256" key="3">
    <source>
        <dbReference type="ARBA" id="ARBA00022555"/>
    </source>
</evidence>
<feature type="binding site" evidence="8">
    <location>
        <position position="113"/>
    </location>
    <ligand>
        <name>tRNA</name>
        <dbReference type="ChEBI" id="CHEBI:17843"/>
    </ligand>
</feature>
<dbReference type="InterPro" id="IPR036416">
    <property type="entry name" value="Pept_tRNA_hydro_sf"/>
</dbReference>
<evidence type="ECO:0000256" key="2">
    <source>
        <dbReference type="ARBA" id="ARBA00022490"/>
    </source>
</evidence>
<protein>
    <recommendedName>
        <fullName evidence="7 8">Peptidyl-tRNA hydrolase</fullName>
        <shortName evidence="8">Pth</shortName>
        <ecNumber evidence="1 8">3.1.1.29</ecNumber>
    </recommendedName>
</protein>
<evidence type="ECO:0000313" key="10">
    <source>
        <dbReference type="Proteomes" id="UP000007383"/>
    </source>
</evidence>
<dbReference type="AlphaFoldDB" id="H9UMZ0"/>
<evidence type="ECO:0000256" key="8">
    <source>
        <dbReference type="HAMAP-Rule" id="MF_00083"/>
    </source>
</evidence>
<feature type="active site" description="Proton acceptor" evidence="8">
    <location>
        <position position="20"/>
    </location>
</feature>
<organism evidence="9 10">
    <name type="scientific">Spirochaeta africana (strain ATCC 700263 / DSM 8902 / Z-7692)</name>
    <dbReference type="NCBI Taxonomy" id="889378"/>
    <lineage>
        <taxon>Bacteria</taxon>
        <taxon>Pseudomonadati</taxon>
        <taxon>Spirochaetota</taxon>
        <taxon>Spirochaetia</taxon>
        <taxon>Spirochaetales</taxon>
        <taxon>Spirochaetaceae</taxon>
        <taxon>Spirochaeta</taxon>
    </lineage>
</organism>
<sequence length="173" mass="18821">MFSAVVGLGNPGPRYRHTRHNIGCTVVQALAEHESVTAWKSKFHGSWATVSRPPMQLRLLVPANFMNKAGESVRPFAEFFSLSPADILIVHDDLELPFGEVALREGGGLGGHNGLRSVAQHLGTRDFPRLRIGIGRPARGDVASYVLARFTPQEEAELVDVVETAVATILRST</sequence>
<comment type="subunit">
    <text evidence="8">Monomer.</text>
</comment>
<dbReference type="CDD" id="cd00462">
    <property type="entry name" value="PTH"/>
    <property type="match status" value="1"/>
</dbReference>
<accession>H9UMZ0</accession>
<evidence type="ECO:0000256" key="1">
    <source>
        <dbReference type="ARBA" id="ARBA00013260"/>
    </source>
</evidence>
<evidence type="ECO:0000256" key="6">
    <source>
        <dbReference type="ARBA" id="ARBA00038063"/>
    </source>
</evidence>
<dbReference type="SUPFAM" id="SSF53178">
    <property type="entry name" value="Peptidyl-tRNA hydrolase-like"/>
    <property type="match status" value="1"/>
</dbReference>
<feature type="binding site" evidence="8">
    <location>
        <position position="67"/>
    </location>
    <ligand>
        <name>tRNA</name>
        <dbReference type="ChEBI" id="CHEBI:17843"/>
    </ligand>
</feature>
<reference evidence="10" key="1">
    <citation type="journal article" date="2013" name="Stand. Genomic Sci.">
        <title>Complete genome sequence of the halophilic bacterium Spirochaeta africana type strain (Z-7692(T)) from the alkaline Lake Magadi in the East African Rift.</title>
        <authorList>
            <person name="Liolos K."/>
            <person name="Abt B."/>
            <person name="Scheuner C."/>
            <person name="Teshima H."/>
            <person name="Held B."/>
            <person name="Lapidus A."/>
            <person name="Nolan M."/>
            <person name="Lucas S."/>
            <person name="Deshpande S."/>
            <person name="Cheng J.F."/>
            <person name="Tapia R."/>
            <person name="Goodwin L.A."/>
            <person name="Pitluck S."/>
            <person name="Pagani I."/>
            <person name="Ivanova N."/>
            <person name="Mavromatis K."/>
            <person name="Mikhailova N."/>
            <person name="Huntemann M."/>
            <person name="Pati A."/>
            <person name="Chen A."/>
            <person name="Palaniappan K."/>
            <person name="Land M."/>
            <person name="Rohde M."/>
            <person name="Tindall B.J."/>
            <person name="Detter J.C."/>
            <person name="Goker M."/>
            <person name="Bristow J."/>
            <person name="Eisen J.A."/>
            <person name="Markowitz V."/>
            <person name="Hugenholtz P."/>
            <person name="Woyke T."/>
            <person name="Klenk H.P."/>
            <person name="Kyrpides N.C."/>
        </authorList>
    </citation>
    <scope>NUCLEOTIDE SEQUENCE</scope>
    <source>
        <strain evidence="10">ATCC 700263 / DSM 8902 / Z-7692</strain>
    </source>
</reference>
<dbReference type="NCBIfam" id="TIGR00447">
    <property type="entry name" value="pth"/>
    <property type="match status" value="1"/>
</dbReference>
<evidence type="ECO:0000313" key="9">
    <source>
        <dbReference type="EMBL" id="AFG38883.1"/>
    </source>
</evidence>
<comment type="catalytic activity">
    <reaction evidence="8">
        <text>an N-acyl-L-alpha-aminoacyl-tRNA + H2O = an N-acyl-L-amino acid + a tRNA + H(+)</text>
        <dbReference type="Rhea" id="RHEA:54448"/>
        <dbReference type="Rhea" id="RHEA-COMP:10123"/>
        <dbReference type="Rhea" id="RHEA-COMP:13883"/>
        <dbReference type="ChEBI" id="CHEBI:15377"/>
        <dbReference type="ChEBI" id="CHEBI:15378"/>
        <dbReference type="ChEBI" id="CHEBI:59874"/>
        <dbReference type="ChEBI" id="CHEBI:78442"/>
        <dbReference type="ChEBI" id="CHEBI:138191"/>
        <dbReference type="EC" id="3.1.1.29"/>
    </reaction>
</comment>
<dbReference type="PROSITE" id="PS01196">
    <property type="entry name" value="PEPT_TRNA_HYDROL_2"/>
    <property type="match status" value="1"/>
</dbReference>
<feature type="site" description="Discriminates between blocked and unblocked aminoacyl-tRNA" evidence="8">
    <location>
        <position position="10"/>
    </location>
</feature>
<name>H9UMZ0_SPIAZ</name>
<dbReference type="InterPro" id="IPR001328">
    <property type="entry name" value="Pept_tRNA_hydro"/>
</dbReference>
<feature type="binding site" evidence="8">
    <location>
        <position position="15"/>
    </location>
    <ligand>
        <name>tRNA</name>
        <dbReference type="ChEBI" id="CHEBI:17843"/>
    </ligand>
</feature>
<dbReference type="EC" id="3.1.1.29" evidence="1 8"/>
<dbReference type="GO" id="GO:0000049">
    <property type="term" value="F:tRNA binding"/>
    <property type="evidence" value="ECO:0007669"/>
    <property type="project" value="UniProtKB-UniRule"/>
</dbReference>
<keyword evidence="4 8" id="KW-0378">Hydrolase</keyword>
<keyword evidence="10" id="KW-1185">Reference proteome</keyword>
<dbReference type="GO" id="GO:0005737">
    <property type="term" value="C:cytoplasm"/>
    <property type="evidence" value="ECO:0007669"/>
    <property type="project" value="UniProtKB-SubCell"/>
</dbReference>
<dbReference type="Gene3D" id="3.40.50.1470">
    <property type="entry name" value="Peptidyl-tRNA hydrolase"/>
    <property type="match status" value="1"/>
</dbReference>
<feature type="binding site" evidence="8">
    <location>
        <position position="65"/>
    </location>
    <ligand>
        <name>tRNA</name>
        <dbReference type="ChEBI" id="CHEBI:17843"/>
    </ligand>
</feature>
<dbReference type="InterPro" id="IPR018171">
    <property type="entry name" value="Pept_tRNA_hydro_CS"/>
</dbReference>
<comment type="function">
    <text evidence="8">Catalyzes the release of premature peptidyl moieties from peptidyl-tRNA molecules trapped in stalled 50S ribosomal subunits, and thus maintains levels of free tRNAs and 50S ribosomes.</text>
</comment>
<dbReference type="Pfam" id="PF01195">
    <property type="entry name" value="Pept_tRNA_hydro"/>
    <property type="match status" value="1"/>
</dbReference>
<keyword evidence="3 8" id="KW-0820">tRNA-binding</keyword>
<dbReference type="PANTHER" id="PTHR17224:SF1">
    <property type="entry name" value="PEPTIDYL-TRNA HYDROLASE"/>
    <property type="match status" value="1"/>
</dbReference>
<dbReference type="GO" id="GO:0006515">
    <property type="term" value="P:protein quality control for misfolded or incompletely synthesized proteins"/>
    <property type="evidence" value="ECO:0007669"/>
    <property type="project" value="UniProtKB-UniRule"/>
</dbReference>
<dbReference type="HAMAP" id="MF_00083">
    <property type="entry name" value="Pept_tRNA_hydro_bact"/>
    <property type="match status" value="1"/>
</dbReference>
<dbReference type="EMBL" id="CP003282">
    <property type="protein sequence ID" value="AFG38883.1"/>
    <property type="molecule type" value="Genomic_DNA"/>
</dbReference>
<dbReference type="PANTHER" id="PTHR17224">
    <property type="entry name" value="PEPTIDYL-TRNA HYDROLASE"/>
    <property type="match status" value="1"/>
</dbReference>
<dbReference type="HOGENOM" id="CLU_062456_4_1_12"/>
<dbReference type="GO" id="GO:0072344">
    <property type="term" value="P:rescue of stalled ribosome"/>
    <property type="evidence" value="ECO:0007669"/>
    <property type="project" value="UniProtKB-UniRule"/>
</dbReference>
<dbReference type="KEGG" id="sfc:Spiaf_2859"/>
<comment type="function">
    <text evidence="8">Hydrolyzes ribosome-free peptidyl-tRNAs (with 1 or more amino acids incorporated), which drop off the ribosome during protein synthesis, or as a result of ribosome stalling.</text>
</comment>
<dbReference type="eggNOG" id="COG0193">
    <property type="taxonomic scope" value="Bacteria"/>
</dbReference>
<dbReference type="RefSeq" id="WP_014456865.1">
    <property type="nucleotide sequence ID" value="NC_017098.1"/>
</dbReference>
<dbReference type="OrthoDB" id="9800507at2"/>